<comment type="caution">
    <text evidence="5">The sequence shown here is derived from an EMBL/GenBank/DDBJ whole genome shotgun (WGS) entry which is preliminary data.</text>
</comment>
<organism evidence="5 6">
    <name type="scientific">Talaromyces proteolyticus</name>
    <dbReference type="NCBI Taxonomy" id="1131652"/>
    <lineage>
        <taxon>Eukaryota</taxon>
        <taxon>Fungi</taxon>
        <taxon>Dikarya</taxon>
        <taxon>Ascomycota</taxon>
        <taxon>Pezizomycotina</taxon>
        <taxon>Eurotiomycetes</taxon>
        <taxon>Eurotiomycetidae</taxon>
        <taxon>Eurotiales</taxon>
        <taxon>Trichocomaceae</taxon>
        <taxon>Talaromyces</taxon>
        <taxon>Talaromyces sect. Bacilispori</taxon>
    </lineage>
</organism>
<dbReference type="GO" id="GO:0016020">
    <property type="term" value="C:membrane"/>
    <property type="evidence" value="ECO:0007669"/>
    <property type="project" value="UniProtKB-SubCell"/>
</dbReference>
<dbReference type="EMBL" id="JAJTJA010000009">
    <property type="protein sequence ID" value="KAH8694007.1"/>
    <property type="molecule type" value="Genomic_DNA"/>
</dbReference>
<dbReference type="InterPro" id="IPR050327">
    <property type="entry name" value="Proton-linked_MCT"/>
</dbReference>
<dbReference type="PANTHER" id="PTHR11360">
    <property type="entry name" value="MONOCARBOXYLATE TRANSPORTER"/>
    <property type="match status" value="1"/>
</dbReference>
<feature type="transmembrane region" description="Helical" evidence="4">
    <location>
        <begin position="60"/>
        <end position="84"/>
    </location>
</feature>
<evidence type="ECO:0000256" key="3">
    <source>
        <dbReference type="SAM" id="MobiDB-lite"/>
    </source>
</evidence>
<comment type="similarity">
    <text evidence="2">Belongs to the major facilitator superfamily. Monocarboxylate porter (TC 2.A.1.13) family.</text>
</comment>
<gene>
    <name evidence="5" type="ORF">BGW36DRAFT_361829</name>
</gene>
<reference evidence="5" key="1">
    <citation type="submission" date="2021-12" db="EMBL/GenBank/DDBJ databases">
        <title>Convergent genome expansion in fungi linked to evolution of root-endophyte symbiosis.</title>
        <authorList>
            <consortium name="DOE Joint Genome Institute"/>
            <person name="Ke Y.-H."/>
            <person name="Bonito G."/>
            <person name="Liao H.-L."/>
            <person name="Looney B."/>
            <person name="Rojas-Flechas A."/>
            <person name="Nash J."/>
            <person name="Hameed K."/>
            <person name="Schadt C."/>
            <person name="Martin F."/>
            <person name="Crous P.W."/>
            <person name="Miettinen O."/>
            <person name="Magnuson J.K."/>
            <person name="Labbe J."/>
            <person name="Jacobson D."/>
            <person name="Doktycz M.J."/>
            <person name="Veneault-Fourrey C."/>
            <person name="Kuo A."/>
            <person name="Mondo S."/>
            <person name="Calhoun S."/>
            <person name="Riley R."/>
            <person name="Ohm R."/>
            <person name="LaButti K."/>
            <person name="Andreopoulos B."/>
            <person name="Pangilinan J."/>
            <person name="Nolan M."/>
            <person name="Tritt A."/>
            <person name="Clum A."/>
            <person name="Lipzen A."/>
            <person name="Daum C."/>
            <person name="Barry K."/>
            <person name="Grigoriev I.V."/>
            <person name="Vilgalys R."/>
        </authorList>
    </citation>
    <scope>NUCLEOTIDE SEQUENCE</scope>
    <source>
        <strain evidence="5">PMI_201</strain>
    </source>
</reference>
<feature type="transmembrane region" description="Helical" evidence="4">
    <location>
        <begin position="380"/>
        <end position="403"/>
    </location>
</feature>
<dbReference type="PANTHER" id="PTHR11360:SF284">
    <property type="entry name" value="EG:103B4.3 PROTEIN-RELATED"/>
    <property type="match status" value="1"/>
</dbReference>
<comment type="subcellular location">
    <subcellularLocation>
        <location evidence="1">Membrane</location>
        <topology evidence="1">Multi-pass membrane protein</topology>
    </subcellularLocation>
</comment>
<dbReference type="GeneID" id="70244595"/>
<dbReference type="GO" id="GO:0022857">
    <property type="term" value="F:transmembrane transporter activity"/>
    <property type="evidence" value="ECO:0007669"/>
    <property type="project" value="InterPro"/>
</dbReference>
<feature type="region of interest" description="Disordered" evidence="3">
    <location>
        <begin position="1"/>
        <end position="48"/>
    </location>
</feature>
<feature type="transmembrane region" description="Helical" evidence="4">
    <location>
        <begin position="96"/>
        <end position="120"/>
    </location>
</feature>
<keyword evidence="4" id="KW-1133">Transmembrane helix</keyword>
<dbReference type="Gene3D" id="1.20.1250.20">
    <property type="entry name" value="MFS general substrate transporter like domains"/>
    <property type="match status" value="1"/>
</dbReference>
<feature type="transmembrane region" description="Helical" evidence="4">
    <location>
        <begin position="289"/>
        <end position="316"/>
    </location>
</feature>
<feature type="transmembrane region" description="Helical" evidence="4">
    <location>
        <begin position="328"/>
        <end position="349"/>
    </location>
</feature>
<dbReference type="Proteomes" id="UP001201262">
    <property type="component" value="Unassembled WGS sequence"/>
</dbReference>
<dbReference type="SUPFAM" id="SSF103473">
    <property type="entry name" value="MFS general substrate transporter"/>
    <property type="match status" value="1"/>
</dbReference>
<keyword evidence="4" id="KW-0812">Transmembrane</keyword>
<dbReference type="InterPro" id="IPR036259">
    <property type="entry name" value="MFS_trans_sf"/>
</dbReference>
<proteinExistence type="inferred from homology"/>
<keyword evidence="4" id="KW-0472">Membrane</keyword>
<feature type="transmembrane region" description="Helical" evidence="4">
    <location>
        <begin position="225"/>
        <end position="245"/>
    </location>
</feature>
<accession>A0AAD4KRI9</accession>
<dbReference type="AlphaFoldDB" id="A0AAD4KRI9"/>
<feature type="transmembrane region" description="Helical" evidence="4">
    <location>
        <begin position="356"/>
        <end position="374"/>
    </location>
</feature>
<feature type="compositionally biased region" description="Basic and acidic residues" evidence="3">
    <location>
        <begin position="16"/>
        <end position="32"/>
    </location>
</feature>
<evidence type="ECO:0000256" key="4">
    <source>
        <dbReference type="SAM" id="Phobius"/>
    </source>
</evidence>
<feature type="transmembrane region" description="Helical" evidence="4">
    <location>
        <begin position="193"/>
        <end position="213"/>
    </location>
</feature>
<dbReference type="Pfam" id="PF07690">
    <property type="entry name" value="MFS_1"/>
    <property type="match status" value="1"/>
</dbReference>
<feature type="transmembrane region" description="Helical" evidence="4">
    <location>
        <begin position="161"/>
        <end position="184"/>
    </location>
</feature>
<evidence type="ECO:0000313" key="6">
    <source>
        <dbReference type="Proteomes" id="UP001201262"/>
    </source>
</evidence>
<name>A0AAD4KRI9_9EURO</name>
<protein>
    <submittedName>
        <fullName evidence="5">Major facilitator superfamily domain-containing protein</fullName>
    </submittedName>
</protein>
<feature type="compositionally biased region" description="Polar residues" evidence="3">
    <location>
        <begin position="1"/>
        <end position="10"/>
    </location>
</feature>
<feature type="transmembrane region" description="Helical" evidence="4">
    <location>
        <begin position="424"/>
        <end position="444"/>
    </location>
</feature>
<feature type="transmembrane region" description="Helical" evidence="4">
    <location>
        <begin position="132"/>
        <end position="155"/>
    </location>
</feature>
<evidence type="ECO:0000256" key="2">
    <source>
        <dbReference type="ARBA" id="ARBA00006727"/>
    </source>
</evidence>
<feature type="transmembrane region" description="Helical" evidence="4">
    <location>
        <begin position="450"/>
        <end position="477"/>
    </location>
</feature>
<evidence type="ECO:0000256" key="1">
    <source>
        <dbReference type="ARBA" id="ARBA00004141"/>
    </source>
</evidence>
<sequence length="488" mass="53188">MSPGQAQNIPVSPEGLYEHNGGDGVQHHEQTGRRKSGTTAAQSDDKSDNKQSSISELIKFLFPFFVSLNTKGLNLAFGAFLYGYKDIQVDSSVSYLSVSWIGSIYASVLLLLFPLVKWMFDQLKPKKDKHRGYVLVVGALCITIRTAFLIASASVSSYEGLIIMHGCVVGVMDSVLYGLAVIYLDANQRKRPLMWTGFIRLGASIGGVVHTAILNGCLPTIGFPWGIRICAILGVATMLPTIAFLPPLEPVYAEKDLSWSWSRLLIFEDIVGEKEFEDGTKPKNSGPSFVLALFGMLCLFGGLYYAFHFIVLYGVHSAHKTPAESMRLLIEMCACHGAGSIVASLLKGYVEDQMSVLTFAVLCTSQALFTWTGANDHAGLIMFVCFYGFYSAIVETLHLGCMFTYANSYPDADQTERMRYRTSFLFVAMGVGALAGAPATSMLIQMGGKVLMFVLADAMCATALLVAAFCLFLALVLMSRKSGEDEDD</sequence>
<dbReference type="RefSeq" id="XP_046069677.1">
    <property type="nucleotide sequence ID" value="XM_046214308.1"/>
</dbReference>
<keyword evidence="6" id="KW-1185">Reference proteome</keyword>
<dbReference type="InterPro" id="IPR011701">
    <property type="entry name" value="MFS"/>
</dbReference>
<evidence type="ECO:0000313" key="5">
    <source>
        <dbReference type="EMBL" id="KAH8694007.1"/>
    </source>
</evidence>